<dbReference type="RefSeq" id="WP_100313751.1">
    <property type="nucleotide sequence ID" value="NZ_PGFG01000001.1"/>
</dbReference>
<evidence type="ECO:0008006" key="3">
    <source>
        <dbReference type="Google" id="ProtNLM"/>
    </source>
</evidence>
<proteinExistence type="predicted"/>
<reference evidence="1 2" key="1">
    <citation type="submission" date="2017-11" db="EMBL/GenBank/DDBJ databases">
        <title>Genomic Encyclopedia of Archaeal and Bacterial Type Strains, Phase II (KMG-II): From Individual Species to Whole Genera.</title>
        <authorList>
            <person name="Goeker M."/>
        </authorList>
    </citation>
    <scope>NUCLEOTIDE SEQUENCE [LARGE SCALE GENOMIC DNA]</scope>
    <source>
        <strain evidence="1 2">DSM 27268</strain>
    </source>
</reference>
<comment type="caution">
    <text evidence="1">The sequence shown here is derived from an EMBL/GenBank/DDBJ whole genome shotgun (WGS) entry which is preliminary data.</text>
</comment>
<sequence length="129" mass="14757">MKTWIAGLIMIISLFAVEAGYAQVRISDEDVAHYVNQQVTVCGKIAGTYYDSTSKRKPTFLNFRYPHPDETFTVVIWGDDRKHFSYAPETYLKNKQICVTGKIILFHNQPEMIITSPAQIELENENAKP</sequence>
<dbReference type="AlphaFoldDB" id="A0A2M9CTF6"/>
<gene>
    <name evidence="1" type="ORF">BXY57_0667</name>
</gene>
<dbReference type="Proteomes" id="UP000230000">
    <property type="component" value="Unassembled WGS sequence"/>
</dbReference>
<evidence type="ECO:0000313" key="1">
    <source>
        <dbReference type="EMBL" id="PJJ75098.1"/>
    </source>
</evidence>
<dbReference type="EMBL" id="PGFG01000001">
    <property type="protein sequence ID" value="PJJ75098.1"/>
    <property type="molecule type" value="Genomic_DNA"/>
</dbReference>
<accession>A0A2M9CTF6</accession>
<evidence type="ECO:0000313" key="2">
    <source>
        <dbReference type="Proteomes" id="UP000230000"/>
    </source>
</evidence>
<dbReference type="OrthoDB" id="1524522at2"/>
<keyword evidence="2" id="KW-1185">Reference proteome</keyword>
<organism evidence="1 2">
    <name type="scientific">Thermoflavifilum aggregans</name>
    <dbReference type="NCBI Taxonomy" id="454188"/>
    <lineage>
        <taxon>Bacteria</taxon>
        <taxon>Pseudomonadati</taxon>
        <taxon>Bacteroidota</taxon>
        <taxon>Chitinophagia</taxon>
        <taxon>Chitinophagales</taxon>
        <taxon>Chitinophagaceae</taxon>
        <taxon>Thermoflavifilum</taxon>
    </lineage>
</organism>
<name>A0A2M9CTF6_9BACT</name>
<protein>
    <recommendedName>
        <fullName evidence="3">DNA-binding protein</fullName>
    </recommendedName>
</protein>